<dbReference type="Proteomes" id="UP000828390">
    <property type="component" value="Unassembled WGS sequence"/>
</dbReference>
<evidence type="ECO:0000256" key="1">
    <source>
        <dbReference type="SAM" id="Phobius"/>
    </source>
</evidence>
<reference evidence="2" key="2">
    <citation type="submission" date="2020-11" db="EMBL/GenBank/DDBJ databases">
        <authorList>
            <person name="McCartney M.A."/>
            <person name="Auch B."/>
            <person name="Kono T."/>
            <person name="Mallez S."/>
            <person name="Becker A."/>
            <person name="Gohl D.M."/>
            <person name="Silverstein K.A.T."/>
            <person name="Koren S."/>
            <person name="Bechman K.B."/>
            <person name="Herman A."/>
            <person name="Abrahante J.E."/>
            <person name="Garbe J."/>
        </authorList>
    </citation>
    <scope>NUCLEOTIDE SEQUENCE</scope>
    <source>
        <strain evidence="2">Duluth1</strain>
        <tissue evidence="2">Whole animal</tissue>
    </source>
</reference>
<proteinExistence type="predicted"/>
<accession>A0A9D4IWP8</accession>
<evidence type="ECO:0000313" key="3">
    <source>
        <dbReference type="Proteomes" id="UP000828390"/>
    </source>
</evidence>
<keyword evidence="1" id="KW-0812">Transmembrane</keyword>
<keyword evidence="1" id="KW-1133">Transmembrane helix</keyword>
<name>A0A9D4IWP8_DREPO</name>
<feature type="transmembrane region" description="Helical" evidence="1">
    <location>
        <begin position="12"/>
        <end position="28"/>
    </location>
</feature>
<protein>
    <submittedName>
        <fullName evidence="2">Uncharacterized protein</fullName>
    </submittedName>
</protein>
<reference evidence="2" key="1">
    <citation type="journal article" date="2019" name="bioRxiv">
        <title>The Genome of the Zebra Mussel, Dreissena polymorpha: A Resource for Invasive Species Research.</title>
        <authorList>
            <person name="McCartney M.A."/>
            <person name="Auch B."/>
            <person name="Kono T."/>
            <person name="Mallez S."/>
            <person name="Zhang Y."/>
            <person name="Obille A."/>
            <person name="Becker A."/>
            <person name="Abrahante J.E."/>
            <person name="Garbe J."/>
            <person name="Badalamenti J.P."/>
            <person name="Herman A."/>
            <person name="Mangelson H."/>
            <person name="Liachko I."/>
            <person name="Sullivan S."/>
            <person name="Sone E.D."/>
            <person name="Koren S."/>
            <person name="Silverstein K.A.T."/>
            <person name="Beckman K.B."/>
            <person name="Gohl D.M."/>
        </authorList>
    </citation>
    <scope>NUCLEOTIDE SEQUENCE</scope>
    <source>
        <strain evidence="2">Duluth1</strain>
        <tissue evidence="2">Whole animal</tissue>
    </source>
</reference>
<dbReference type="EMBL" id="JAIWYP010000008">
    <property type="protein sequence ID" value="KAH3791076.1"/>
    <property type="molecule type" value="Genomic_DNA"/>
</dbReference>
<dbReference type="AlphaFoldDB" id="A0A9D4IWP8"/>
<keyword evidence="3" id="KW-1185">Reference proteome</keyword>
<keyword evidence="1" id="KW-0472">Membrane</keyword>
<evidence type="ECO:0000313" key="2">
    <source>
        <dbReference type="EMBL" id="KAH3791076.1"/>
    </source>
</evidence>
<organism evidence="2 3">
    <name type="scientific">Dreissena polymorpha</name>
    <name type="common">Zebra mussel</name>
    <name type="synonym">Mytilus polymorpha</name>
    <dbReference type="NCBI Taxonomy" id="45954"/>
    <lineage>
        <taxon>Eukaryota</taxon>
        <taxon>Metazoa</taxon>
        <taxon>Spiralia</taxon>
        <taxon>Lophotrochozoa</taxon>
        <taxon>Mollusca</taxon>
        <taxon>Bivalvia</taxon>
        <taxon>Autobranchia</taxon>
        <taxon>Heteroconchia</taxon>
        <taxon>Euheterodonta</taxon>
        <taxon>Imparidentia</taxon>
        <taxon>Neoheterodontei</taxon>
        <taxon>Myida</taxon>
        <taxon>Dreissenoidea</taxon>
        <taxon>Dreissenidae</taxon>
        <taxon>Dreissena</taxon>
    </lineage>
</organism>
<gene>
    <name evidence="2" type="ORF">DPMN_169287</name>
</gene>
<sequence>MSSIVEDASPNSFLLTVSFVYAIIPSSVTRMRFFMKPPSADVWMLILNSLLRSVVAIGLRGARHTGFVCFLMTARVSRMFAGFAESRKADASFDSCGFICTL</sequence>
<comment type="caution">
    <text evidence="2">The sequence shown here is derived from an EMBL/GenBank/DDBJ whole genome shotgun (WGS) entry which is preliminary data.</text>
</comment>